<name>A0A452YUI2_AEGTS</name>
<organism evidence="1 2">
    <name type="scientific">Aegilops tauschii subsp. strangulata</name>
    <name type="common">Goatgrass</name>
    <dbReference type="NCBI Taxonomy" id="200361"/>
    <lineage>
        <taxon>Eukaryota</taxon>
        <taxon>Viridiplantae</taxon>
        <taxon>Streptophyta</taxon>
        <taxon>Embryophyta</taxon>
        <taxon>Tracheophyta</taxon>
        <taxon>Spermatophyta</taxon>
        <taxon>Magnoliopsida</taxon>
        <taxon>Liliopsida</taxon>
        <taxon>Poales</taxon>
        <taxon>Poaceae</taxon>
        <taxon>BOP clade</taxon>
        <taxon>Pooideae</taxon>
        <taxon>Triticodae</taxon>
        <taxon>Triticeae</taxon>
        <taxon>Triticinae</taxon>
        <taxon>Aegilops</taxon>
    </lineage>
</organism>
<keyword evidence="2" id="KW-1185">Reference proteome</keyword>
<reference evidence="2" key="2">
    <citation type="journal article" date="2017" name="Nat. Plants">
        <title>The Aegilops tauschii genome reveals multiple impacts of transposons.</title>
        <authorList>
            <person name="Zhao G."/>
            <person name="Zou C."/>
            <person name="Li K."/>
            <person name="Wang K."/>
            <person name="Li T."/>
            <person name="Gao L."/>
            <person name="Zhang X."/>
            <person name="Wang H."/>
            <person name="Yang Z."/>
            <person name="Liu X."/>
            <person name="Jiang W."/>
            <person name="Mao L."/>
            <person name="Kong X."/>
            <person name="Jiao Y."/>
            <person name="Jia J."/>
        </authorList>
    </citation>
    <scope>NUCLEOTIDE SEQUENCE [LARGE SCALE GENOMIC DNA]</scope>
    <source>
        <strain evidence="2">cv. AL8/78</strain>
    </source>
</reference>
<reference evidence="2" key="1">
    <citation type="journal article" date="2014" name="Science">
        <title>Ancient hybridizations among the ancestral genomes of bread wheat.</title>
        <authorList>
            <consortium name="International Wheat Genome Sequencing Consortium,"/>
            <person name="Marcussen T."/>
            <person name="Sandve S.R."/>
            <person name="Heier L."/>
            <person name="Spannagl M."/>
            <person name="Pfeifer M."/>
            <person name="Jakobsen K.S."/>
            <person name="Wulff B.B."/>
            <person name="Steuernagel B."/>
            <person name="Mayer K.F."/>
            <person name="Olsen O.A."/>
        </authorList>
    </citation>
    <scope>NUCLEOTIDE SEQUENCE [LARGE SCALE GENOMIC DNA]</scope>
    <source>
        <strain evidence="2">cv. AL8/78</strain>
    </source>
</reference>
<reference evidence="1" key="4">
    <citation type="submission" date="2019-03" db="UniProtKB">
        <authorList>
            <consortium name="EnsemblPlants"/>
        </authorList>
    </citation>
    <scope>IDENTIFICATION</scope>
</reference>
<dbReference type="Gramene" id="AET1Gv20537800.57">
    <property type="protein sequence ID" value="AET1Gv20537800.57"/>
    <property type="gene ID" value="AET1Gv20537800"/>
</dbReference>
<reference evidence="1" key="5">
    <citation type="journal article" date="2021" name="G3 (Bethesda)">
        <title>Aegilops tauschii genome assembly Aet v5.0 features greater sequence contiguity and improved annotation.</title>
        <authorList>
            <person name="Wang L."/>
            <person name="Zhu T."/>
            <person name="Rodriguez J.C."/>
            <person name="Deal K.R."/>
            <person name="Dubcovsky J."/>
            <person name="McGuire P.E."/>
            <person name="Lux T."/>
            <person name="Spannagl M."/>
            <person name="Mayer K.F.X."/>
            <person name="Baldrich P."/>
            <person name="Meyers B.C."/>
            <person name="Huo N."/>
            <person name="Gu Y.Q."/>
            <person name="Zhou H."/>
            <person name="Devos K.M."/>
            <person name="Bennetzen J.L."/>
            <person name="Unver T."/>
            <person name="Budak H."/>
            <person name="Gulick P.J."/>
            <person name="Galiba G."/>
            <person name="Kalapos B."/>
            <person name="Nelson D.R."/>
            <person name="Li P."/>
            <person name="You F.M."/>
            <person name="Luo M.C."/>
            <person name="Dvorak J."/>
        </authorList>
    </citation>
    <scope>NUCLEOTIDE SEQUENCE [LARGE SCALE GENOMIC DNA]</scope>
    <source>
        <strain evidence="1">cv. AL8/78</strain>
    </source>
</reference>
<evidence type="ECO:0000313" key="1">
    <source>
        <dbReference type="EnsemblPlants" id="AET1Gv20537800.57"/>
    </source>
</evidence>
<reference evidence="1" key="3">
    <citation type="journal article" date="2017" name="Nature">
        <title>Genome sequence of the progenitor of the wheat D genome Aegilops tauschii.</title>
        <authorList>
            <person name="Luo M.C."/>
            <person name="Gu Y.Q."/>
            <person name="Puiu D."/>
            <person name="Wang H."/>
            <person name="Twardziok S.O."/>
            <person name="Deal K.R."/>
            <person name="Huo N."/>
            <person name="Zhu T."/>
            <person name="Wang L."/>
            <person name="Wang Y."/>
            <person name="McGuire P.E."/>
            <person name="Liu S."/>
            <person name="Long H."/>
            <person name="Ramasamy R.K."/>
            <person name="Rodriguez J.C."/>
            <person name="Van S.L."/>
            <person name="Yuan L."/>
            <person name="Wang Z."/>
            <person name="Xia Z."/>
            <person name="Xiao L."/>
            <person name="Anderson O.D."/>
            <person name="Ouyang S."/>
            <person name="Liang Y."/>
            <person name="Zimin A.V."/>
            <person name="Pertea G."/>
            <person name="Qi P."/>
            <person name="Bennetzen J.L."/>
            <person name="Dai X."/>
            <person name="Dawson M.W."/>
            <person name="Muller H.G."/>
            <person name="Kugler K."/>
            <person name="Rivarola-Duarte L."/>
            <person name="Spannagl M."/>
            <person name="Mayer K.F.X."/>
            <person name="Lu F.H."/>
            <person name="Bevan M.W."/>
            <person name="Leroy P."/>
            <person name="Li P."/>
            <person name="You F.M."/>
            <person name="Sun Q."/>
            <person name="Liu Z."/>
            <person name="Lyons E."/>
            <person name="Wicker T."/>
            <person name="Salzberg S.L."/>
            <person name="Devos K.M."/>
            <person name="Dvorak J."/>
        </authorList>
    </citation>
    <scope>NUCLEOTIDE SEQUENCE [LARGE SCALE GENOMIC DNA]</scope>
    <source>
        <strain evidence="1">cv. AL8/78</strain>
    </source>
</reference>
<sequence length="46" mass="5091">PGRRRPPFAVREMIPFNSAVADEVRSLVQGADGSTVDSIYRELCQV</sequence>
<dbReference type="Proteomes" id="UP000015105">
    <property type="component" value="Chromosome 1D"/>
</dbReference>
<dbReference type="AlphaFoldDB" id="A0A452YUI2"/>
<protein>
    <submittedName>
        <fullName evidence="1">Uncharacterized protein</fullName>
    </submittedName>
</protein>
<evidence type="ECO:0000313" key="2">
    <source>
        <dbReference type="Proteomes" id="UP000015105"/>
    </source>
</evidence>
<proteinExistence type="predicted"/>
<dbReference type="EnsemblPlants" id="AET1Gv20537800.57">
    <property type="protein sequence ID" value="AET1Gv20537800.57"/>
    <property type="gene ID" value="AET1Gv20537800"/>
</dbReference>
<accession>A0A452YUI2</accession>